<dbReference type="AlphaFoldDB" id="A0A9D2S3E6"/>
<protein>
    <recommendedName>
        <fullName evidence="3">DUF1540 domain-containing protein</fullName>
    </recommendedName>
</protein>
<proteinExistence type="predicted"/>
<organism evidence="1 2">
    <name type="scientific">Candidatus Gemmiger avicola</name>
    <dbReference type="NCBI Taxonomy" id="2838605"/>
    <lineage>
        <taxon>Bacteria</taxon>
        <taxon>Bacillati</taxon>
        <taxon>Bacillota</taxon>
        <taxon>Clostridia</taxon>
        <taxon>Eubacteriales</taxon>
        <taxon>Gemmiger</taxon>
    </lineage>
</organism>
<evidence type="ECO:0008006" key="3">
    <source>
        <dbReference type="Google" id="ProtNLM"/>
    </source>
</evidence>
<reference evidence="1" key="1">
    <citation type="journal article" date="2021" name="PeerJ">
        <title>Extensive microbial diversity within the chicken gut microbiome revealed by metagenomics and culture.</title>
        <authorList>
            <person name="Gilroy R."/>
            <person name="Ravi A."/>
            <person name="Getino M."/>
            <person name="Pursley I."/>
            <person name="Horton D.L."/>
            <person name="Alikhan N.F."/>
            <person name="Baker D."/>
            <person name="Gharbi K."/>
            <person name="Hall N."/>
            <person name="Watson M."/>
            <person name="Adriaenssens E.M."/>
            <person name="Foster-Nyarko E."/>
            <person name="Jarju S."/>
            <person name="Secka A."/>
            <person name="Antonio M."/>
            <person name="Oren A."/>
            <person name="Chaudhuri R.R."/>
            <person name="La Ragione R."/>
            <person name="Hildebrand F."/>
            <person name="Pallen M.J."/>
        </authorList>
    </citation>
    <scope>NUCLEOTIDE SEQUENCE</scope>
    <source>
        <strain evidence="1">ChiBcec8-13705</strain>
    </source>
</reference>
<evidence type="ECO:0000313" key="2">
    <source>
        <dbReference type="Proteomes" id="UP000886803"/>
    </source>
</evidence>
<accession>A0A9D2S3E6</accession>
<dbReference type="Proteomes" id="UP000886803">
    <property type="component" value="Unassembled WGS sequence"/>
</dbReference>
<dbReference type="EMBL" id="DWYG01000073">
    <property type="protein sequence ID" value="HJB41826.1"/>
    <property type="molecule type" value="Genomic_DNA"/>
</dbReference>
<reference evidence="1" key="2">
    <citation type="submission" date="2021-04" db="EMBL/GenBank/DDBJ databases">
        <authorList>
            <person name="Gilroy R."/>
        </authorList>
    </citation>
    <scope>NUCLEOTIDE SEQUENCE</scope>
    <source>
        <strain evidence="1">ChiBcec8-13705</strain>
    </source>
</reference>
<name>A0A9D2S3E6_9FIRM</name>
<comment type="caution">
    <text evidence="1">The sequence shown here is derived from an EMBL/GenBank/DDBJ whole genome shotgun (WGS) entry which is preliminary data.</text>
</comment>
<sequence>MSFLNCSQQDCCHNKGGECCLGCVKVHHAGEQDAVCRSYRCSEGVGNVATDNAPATAVTDVRCDDAGCRYLKGTCCCADHVSIEEEGCGPRCRSRVAK</sequence>
<gene>
    <name evidence="1" type="ORF">H9945_04940</name>
</gene>
<evidence type="ECO:0000313" key="1">
    <source>
        <dbReference type="EMBL" id="HJB41826.1"/>
    </source>
</evidence>